<proteinExistence type="predicted"/>
<feature type="transmembrane region" description="Helical" evidence="1">
    <location>
        <begin position="23"/>
        <end position="44"/>
    </location>
</feature>
<protein>
    <submittedName>
        <fullName evidence="2">Uncharacterized protein</fullName>
    </submittedName>
</protein>
<comment type="caution">
    <text evidence="2">The sequence shown here is derived from an EMBL/GenBank/DDBJ whole genome shotgun (WGS) entry which is preliminary data.</text>
</comment>
<organism evidence="2 3">
    <name type="scientific">Enterovirga aerilata</name>
    <dbReference type="NCBI Taxonomy" id="2730920"/>
    <lineage>
        <taxon>Bacteria</taxon>
        <taxon>Pseudomonadati</taxon>
        <taxon>Pseudomonadota</taxon>
        <taxon>Alphaproteobacteria</taxon>
        <taxon>Hyphomicrobiales</taxon>
        <taxon>Methylobacteriaceae</taxon>
        <taxon>Enterovirga</taxon>
    </lineage>
</organism>
<dbReference type="RefSeq" id="WP_171220278.1">
    <property type="nucleotide sequence ID" value="NZ_JABEPP010000006.1"/>
</dbReference>
<evidence type="ECO:0000256" key="1">
    <source>
        <dbReference type="SAM" id="Phobius"/>
    </source>
</evidence>
<name>A0A849IAC8_9HYPH</name>
<sequence>MAFGLHIEQHGASGRIRPSGNSMGPLVVIAIAFAAFCVFDYSPYGYGYVAQFLGDAQRWFQRFVRGFQLRM</sequence>
<accession>A0A849IAC8</accession>
<reference evidence="2 3" key="1">
    <citation type="submission" date="2020-04" db="EMBL/GenBank/DDBJ databases">
        <title>Enterovirga sp. isolate from soil.</title>
        <authorList>
            <person name="Chea S."/>
            <person name="Kim D.-U."/>
        </authorList>
    </citation>
    <scope>NUCLEOTIDE SEQUENCE [LARGE SCALE GENOMIC DNA]</scope>
    <source>
        <strain evidence="2 3">DB1703</strain>
    </source>
</reference>
<keyword evidence="1" id="KW-1133">Transmembrane helix</keyword>
<evidence type="ECO:0000313" key="3">
    <source>
        <dbReference type="Proteomes" id="UP000564885"/>
    </source>
</evidence>
<dbReference type="Proteomes" id="UP000564885">
    <property type="component" value="Unassembled WGS sequence"/>
</dbReference>
<evidence type="ECO:0000313" key="2">
    <source>
        <dbReference type="EMBL" id="NNM74834.1"/>
    </source>
</evidence>
<dbReference type="EMBL" id="JABEPP010000006">
    <property type="protein sequence ID" value="NNM74834.1"/>
    <property type="molecule type" value="Genomic_DNA"/>
</dbReference>
<keyword evidence="1" id="KW-0812">Transmembrane</keyword>
<keyword evidence="1" id="KW-0472">Membrane</keyword>
<keyword evidence="3" id="KW-1185">Reference proteome</keyword>
<gene>
    <name evidence="2" type="ORF">HJG44_20955</name>
</gene>
<dbReference type="AlphaFoldDB" id="A0A849IAC8"/>